<evidence type="ECO:0000313" key="2">
    <source>
        <dbReference type="EnsemblMetazoa" id="GPPI014758-PA"/>
    </source>
</evidence>
<dbReference type="Proteomes" id="UP000092460">
    <property type="component" value="Unassembled WGS sequence"/>
</dbReference>
<keyword evidence="1" id="KW-0812">Transmembrane</keyword>
<keyword evidence="3" id="KW-1185">Reference proteome</keyword>
<sequence>MFNKHCAEDYNKNSNKQNLTEILASEISSSSSSSSSTSNSHSKARVIFKAISIFIHLCIKWASHGGDNRLYLADKQQTLYIVSSIYILWLSHQFFLFLSSFASELIALVRPRFVLRISPPFVV</sequence>
<protein>
    <submittedName>
        <fullName evidence="2">Uncharacterized protein</fullName>
    </submittedName>
</protein>
<name>A0A1B0B0F7_9MUSC</name>
<dbReference type="EMBL" id="JXJN01006751">
    <property type="status" value="NOT_ANNOTATED_CDS"/>
    <property type="molecule type" value="Genomic_DNA"/>
</dbReference>
<dbReference type="AlphaFoldDB" id="A0A1B0B0F7"/>
<reference evidence="2" key="2">
    <citation type="submission" date="2020-05" db="UniProtKB">
        <authorList>
            <consortium name="EnsemblMetazoa"/>
        </authorList>
    </citation>
    <scope>IDENTIFICATION</scope>
    <source>
        <strain evidence="2">IAEA</strain>
    </source>
</reference>
<dbReference type="VEuPathDB" id="VectorBase:GPPI014758"/>
<keyword evidence="1" id="KW-0472">Membrane</keyword>
<reference evidence="3" key="1">
    <citation type="submission" date="2015-01" db="EMBL/GenBank/DDBJ databases">
        <authorList>
            <person name="Aksoy S."/>
            <person name="Warren W."/>
            <person name="Wilson R.K."/>
        </authorList>
    </citation>
    <scope>NUCLEOTIDE SEQUENCE [LARGE SCALE GENOMIC DNA]</scope>
    <source>
        <strain evidence="3">IAEA</strain>
    </source>
</reference>
<organism evidence="2 3">
    <name type="scientific">Glossina palpalis gambiensis</name>
    <dbReference type="NCBI Taxonomy" id="67801"/>
    <lineage>
        <taxon>Eukaryota</taxon>
        <taxon>Metazoa</taxon>
        <taxon>Ecdysozoa</taxon>
        <taxon>Arthropoda</taxon>
        <taxon>Hexapoda</taxon>
        <taxon>Insecta</taxon>
        <taxon>Pterygota</taxon>
        <taxon>Neoptera</taxon>
        <taxon>Endopterygota</taxon>
        <taxon>Diptera</taxon>
        <taxon>Brachycera</taxon>
        <taxon>Muscomorpha</taxon>
        <taxon>Hippoboscoidea</taxon>
        <taxon>Glossinidae</taxon>
        <taxon>Glossina</taxon>
    </lineage>
</organism>
<dbReference type="EnsemblMetazoa" id="GPPI014758-RA">
    <property type="protein sequence ID" value="GPPI014758-PA"/>
    <property type="gene ID" value="GPPI014758"/>
</dbReference>
<proteinExistence type="predicted"/>
<accession>A0A1B0B0F7</accession>
<evidence type="ECO:0000256" key="1">
    <source>
        <dbReference type="SAM" id="Phobius"/>
    </source>
</evidence>
<feature type="transmembrane region" description="Helical" evidence="1">
    <location>
        <begin position="83"/>
        <end position="109"/>
    </location>
</feature>
<evidence type="ECO:0000313" key="3">
    <source>
        <dbReference type="Proteomes" id="UP000092460"/>
    </source>
</evidence>
<keyword evidence="1" id="KW-1133">Transmembrane helix</keyword>